<feature type="domain" description="DUF7373" evidence="1">
    <location>
        <begin position="83"/>
        <end position="284"/>
    </location>
</feature>
<feature type="domain" description="DUF7373" evidence="2">
    <location>
        <begin position="290"/>
        <end position="426"/>
    </location>
</feature>
<evidence type="ECO:0000259" key="1">
    <source>
        <dbReference type="Pfam" id="PF24088"/>
    </source>
</evidence>
<evidence type="ECO:0000259" key="2">
    <source>
        <dbReference type="Pfam" id="PF24092"/>
    </source>
</evidence>
<reference evidence="3" key="2">
    <citation type="journal article" date="2022" name="BMC Genomics">
        <title>Comparative genome analysis of mycobacteria focusing on tRNA and non-coding RNA.</title>
        <authorList>
            <person name="Behra P.R.K."/>
            <person name="Pettersson B.M.F."/>
            <person name="Ramesh M."/>
            <person name="Das S."/>
            <person name="Dasgupta S."/>
            <person name="Kirsebom L.A."/>
        </authorList>
    </citation>
    <scope>NUCLEOTIDE SEQUENCE</scope>
    <source>
        <strain evidence="3">DSM 44203</strain>
    </source>
</reference>
<dbReference type="EMBL" id="JACKTI010000073">
    <property type="protein sequence ID" value="MCV7026909.1"/>
    <property type="molecule type" value="Genomic_DNA"/>
</dbReference>
<dbReference type="RefSeq" id="WP_084377284.1">
    <property type="nucleotide sequence ID" value="NZ_BCTA01000026.1"/>
</dbReference>
<comment type="caution">
    <text evidence="3">The sequence shown here is derived from an EMBL/GenBank/DDBJ whole genome shotgun (WGS) entry which is preliminary data.</text>
</comment>
<dbReference type="Pfam" id="PF24092">
    <property type="entry name" value="DUF7373_C"/>
    <property type="match status" value="1"/>
</dbReference>
<dbReference type="InterPro" id="IPR055797">
    <property type="entry name" value="DUF7373"/>
</dbReference>
<protein>
    <submittedName>
        <fullName evidence="3">Uncharacterized protein</fullName>
    </submittedName>
</protein>
<dbReference type="Pfam" id="PF24088">
    <property type="entry name" value="DUF7373"/>
    <property type="match status" value="1"/>
</dbReference>
<organism evidence="3 4">
    <name type="scientific">Mycolicibacterium novocastrense</name>
    <name type="common">Mycobacterium novocastrense</name>
    <dbReference type="NCBI Taxonomy" id="59813"/>
    <lineage>
        <taxon>Bacteria</taxon>
        <taxon>Bacillati</taxon>
        <taxon>Actinomycetota</taxon>
        <taxon>Actinomycetes</taxon>
        <taxon>Mycobacteriales</taxon>
        <taxon>Mycobacteriaceae</taxon>
        <taxon>Mycolicibacterium</taxon>
    </lineage>
</organism>
<evidence type="ECO:0000313" key="4">
    <source>
        <dbReference type="Proteomes" id="UP001207528"/>
    </source>
</evidence>
<dbReference type="AlphaFoldDB" id="A0AAW5SRI5"/>
<dbReference type="Proteomes" id="UP001207528">
    <property type="component" value="Unassembled WGS sequence"/>
</dbReference>
<evidence type="ECO:0000313" key="3">
    <source>
        <dbReference type="EMBL" id="MCV7026909.1"/>
    </source>
</evidence>
<dbReference type="InterPro" id="IPR056463">
    <property type="entry name" value="DUF7373_C"/>
</dbReference>
<name>A0AAW5SRI5_MYCNV</name>
<accession>A0AAW5SRI5</accession>
<reference evidence="3" key="1">
    <citation type="submission" date="2020-07" db="EMBL/GenBank/DDBJ databases">
        <authorList>
            <person name="Pettersson B.M.F."/>
            <person name="Behra P.R.K."/>
            <person name="Ramesh M."/>
            <person name="Das S."/>
            <person name="Dasgupta S."/>
            <person name="Kirsebom L.A."/>
        </authorList>
    </citation>
    <scope>NUCLEOTIDE SEQUENCE</scope>
    <source>
        <strain evidence="3">DSM 44203</strain>
    </source>
</reference>
<proteinExistence type="predicted"/>
<sequence length="428" mass="45133">MRFFPHRPTAGPSSATFSALLAHRSRRAAFGAGLVAALLTATACTAVVDGTAQRPPGESSGPSVDVALLDTGNYATLPVPPMGVAGSPAKGGLIEAGRMADHVVGPWEVNPELSHFVMPTSIVKDVAALKMLLPEKVAAAAAKHNFVTGFSSARRTEPDRASLVNAVLRFPDPQAAAAAAAEFGDITLQPDLMDYVPQARPVSVREHPETRASTYDLPQLGSPIMETNVNAYTAHGPFVLVQSAESPDGVDPTADMVAKTLDQQIAAIDAFTPTAVSELANLPVDASGVLARTVPEIKENPPPGVNQTYGPHAAPHFQTFPQTSAELFADTGMDVWSRGRAAVYRVRDEQSAANMLEQFATELTDAKGQAVASVPNMPDSRCIRREAQLSTYVTCFAVADRYVIEAASPQPTDAHQLTAAQYVMLTAA</sequence>
<gene>
    <name evidence="3" type="ORF">H7I77_26790</name>
</gene>